<reference evidence="3 4" key="1">
    <citation type="submission" date="2018-10" db="EMBL/GenBank/DDBJ databases">
        <title>Phylogenomics of Brevibacillus.</title>
        <authorList>
            <person name="Dunlap C."/>
        </authorList>
    </citation>
    <scope>NUCLEOTIDE SEQUENCE [LARGE SCALE GENOMIC DNA]</scope>
    <source>
        <strain evidence="3 4">JCM 12215</strain>
    </source>
</reference>
<keyword evidence="1" id="KW-1133">Transmembrane helix</keyword>
<comment type="caution">
    <text evidence="3">The sequence shown here is derived from an EMBL/GenBank/DDBJ whole genome shotgun (WGS) entry which is preliminary data.</text>
</comment>
<keyword evidence="1" id="KW-0472">Membrane</keyword>
<dbReference type="PROSITE" id="PS51257">
    <property type="entry name" value="PROKAR_LIPOPROTEIN"/>
    <property type="match status" value="1"/>
</dbReference>
<dbReference type="OrthoDB" id="2468016at2"/>
<keyword evidence="4" id="KW-1185">Reference proteome</keyword>
<feature type="transmembrane region" description="Helical" evidence="1">
    <location>
        <begin position="104"/>
        <end position="125"/>
    </location>
</feature>
<dbReference type="EMBL" id="RHHR01000035">
    <property type="protein sequence ID" value="RNB70090.1"/>
    <property type="molecule type" value="Genomic_DNA"/>
</dbReference>
<accession>A0A3M8C309</accession>
<feature type="transmembrane region" description="Helical" evidence="1">
    <location>
        <begin position="36"/>
        <end position="64"/>
    </location>
</feature>
<proteinExistence type="predicted"/>
<name>A0A3M8C309_9BACL</name>
<evidence type="ECO:0000256" key="1">
    <source>
        <dbReference type="SAM" id="Phobius"/>
    </source>
</evidence>
<gene>
    <name evidence="3" type="ORF">EDM52_17720</name>
</gene>
<evidence type="ECO:0000313" key="4">
    <source>
        <dbReference type="Proteomes" id="UP000282028"/>
    </source>
</evidence>
<dbReference type="InterPro" id="IPR025007">
    <property type="entry name" value="DUF3899"/>
</dbReference>
<organism evidence="3 4">
    <name type="scientific">Brevibacillus invocatus</name>
    <dbReference type="NCBI Taxonomy" id="173959"/>
    <lineage>
        <taxon>Bacteria</taxon>
        <taxon>Bacillati</taxon>
        <taxon>Bacillota</taxon>
        <taxon>Bacilli</taxon>
        <taxon>Bacillales</taxon>
        <taxon>Paenibacillaceae</taxon>
        <taxon>Brevibacillus</taxon>
    </lineage>
</organism>
<sequence>MKKRFPYWSAITILGCLGVGVTASSATLLTVINQSFLFSLFLLIAGGLAAVVRSGFFSVFAAGFRQLKQMFFRKPRVLDEDLYQTDDPSFQSKKETFFQRGTSLLIEAGLSLALFSIGLTITYYLK</sequence>
<protein>
    <submittedName>
        <fullName evidence="3">DUF3899 domain-containing protein</fullName>
    </submittedName>
</protein>
<dbReference type="Proteomes" id="UP000282028">
    <property type="component" value="Unassembled WGS sequence"/>
</dbReference>
<evidence type="ECO:0000313" key="3">
    <source>
        <dbReference type="EMBL" id="RNB70090.1"/>
    </source>
</evidence>
<dbReference type="Pfam" id="PF13038">
    <property type="entry name" value="DUF3899"/>
    <property type="match status" value="1"/>
</dbReference>
<evidence type="ECO:0000259" key="2">
    <source>
        <dbReference type="Pfam" id="PF13038"/>
    </source>
</evidence>
<dbReference type="AlphaFoldDB" id="A0A3M8C309"/>
<dbReference type="RefSeq" id="WP_122910287.1">
    <property type="nucleotide sequence ID" value="NZ_CBCSBE010000020.1"/>
</dbReference>
<keyword evidence="1" id="KW-0812">Transmembrane</keyword>
<feature type="domain" description="DUF3899" evidence="2">
    <location>
        <begin position="32"/>
        <end position="120"/>
    </location>
</feature>